<dbReference type="PANTHER" id="PTHR30606">
    <property type="entry name" value="LIPID A BIOSYNTHESIS LAUROYL ACYLTRANSFERASE"/>
    <property type="match status" value="1"/>
</dbReference>
<evidence type="ECO:0000313" key="8">
    <source>
        <dbReference type="Proteomes" id="UP000198929"/>
    </source>
</evidence>
<keyword evidence="5" id="KW-0472">Membrane</keyword>
<dbReference type="RefSeq" id="WP_092255092.1">
    <property type="nucleotide sequence ID" value="NZ_CP047199.1"/>
</dbReference>
<dbReference type="PANTHER" id="PTHR30606:SF10">
    <property type="entry name" value="PHOSPHATIDYLINOSITOL MANNOSIDE ACYLTRANSFERASE"/>
    <property type="match status" value="1"/>
</dbReference>
<dbReference type="GO" id="GO:0005886">
    <property type="term" value="C:plasma membrane"/>
    <property type="evidence" value="ECO:0007669"/>
    <property type="project" value="UniProtKB-SubCell"/>
</dbReference>
<proteinExistence type="predicted"/>
<evidence type="ECO:0000256" key="4">
    <source>
        <dbReference type="ARBA" id="ARBA00022679"/>
    </source>
</evidence>
<organism evidence="7 8">
    <name type="scientific">Corynebacterium cystitidis DSM 20524</name>
    <dbReference type="NCBI Taxonomy" id="1121357"/>
    <lineage>
        <taxon>Bacteria</taxon>
        <taxon>Bacillati</taxon>
        <taxon>Actinomycetota</taxon>
        <taxon>Actinomycetes</taxon>
        <taxon>Mycobacteriales</taxon>
        <taxon>Corynebacteriaceae</taxon>
        <taxon>Corynebacterium</taxon>
    </lineage>
</organism>
<evidence type="ECO:0000256" key="5">
    <source>
        <dbReference type="ARBA" id="ARBA00023136"/>
    </source>
</evidence>
<keyword evidence="6" id="KW-0012">Acyltransferase</keyword>
<dbReference type="CDD" id="cd07984">
    <property type="entry name" value="LPLAT_LABLAT-like"/>
    <property type="match status" value="1"/>
</dbReference>
<dbReference type="EMBL" id="FOGQ01000001">
    <property type="protein sequence ID" value="SER45726.1"/>
    <property type="molecule type" value="Genomic_DNA"/>
</dbReference>
<dbReference type="InterPro" id="IPR004960">
    <property type="entry name" value="LipA_acyltrans"/>
</dbReference>
<dbReference type="NCBIfam" id="NF005919">
    <property type="entry name" value="PRK07920.1"/>
    <property type="match status" value="1"/>
</dbReference>
<name>A0A1H9PBZ7_9CORY</name>
<reference evidence="8" key="1">
    <citation type="submission" date="2016-10" db="EMBL/GenBank/DDBJ databases">
        <authorList>
            <person name="Varghese N."/>
            <person name="Submissions S."/>
        </authorList>
    </citation>
    <scope>NUCLEOTIDE SEQUENCE [LARGE SCALE GENOMIC DNA]</scope>
    <source>
        <strain evidence="8">DSM 20524</strain>
    </source>
</reference>
<dbReference type="Proteomes" id="UP000198929">
    <property type="component" value="Unassembled WGS sequence"/>
</dbReference>
<accession>A0A1H9PBZ7</accession>
<evidence type="ECO:0000256" key="1">
    <source>
        <dbReference type="ARBA" id="ARBA00004533"/>
    </source>
</evidence>
<gene>
    <name evidence="7" type="ORF">SAMN05661109_00289</name>
</gene>
<comment type="subcellular location">
    <subcellularLocation>
        <location evidence="1">Cell inner membrane</location>
    </subcellularLocation>
</comment>
<protein>
    <submittedName>
        <fullName evidence="7">KDO2-lipid IV(A) lauroyltransferase</fullName>
    </submittedName>
</protein>
<dbReference type="Pfam" id="PF03279">
    <property type="entry name" value="Lip_A_acyltrans"/>
    <property type="match status" value="1"/>
</dbReference>
<dbReference type="AlphaFoldDB" id="A0A1H9PBZ7"/>
<dbReference type="GO" id="GO:0016746">
    <property type="term" value="F:acyltransferase activity"/>
    <property type="evidence" value="ECO:0007669"/>
    <property type="project" value="UniProtKB-KW"/>
</dbReference>
<evidence type="ECO:0000313" key="7">
    <source>
        <dbReference type="EMBL" id="SER45726.1"/>
    </source>
</evidence>
<sequence>MAFRLPTTEDLSAAGYLAGWKLIGKLPQSWVAALFNWGADQVSKDGAGMDMLRRNLTRVVGAHNVTRDLVRASVRSYARYWREAFRLPRLAGDPDLIAKISEGTVGRELLDESLARGKGVILTLPHSGNWDMAGMWLHTHYGQFTTVAERVKPAVLFDAFVDFRESLGFEVLALTGSATPPFQRLKDVLEAGGIVCLLGERDLTARGVPVSFFGETTTMPAGPAQLAIETGAALHAVHCWFTGTDSDPGWGLSASAPIEVTSLEETTQRVADLFAANIAAHPEDWHMLQPQWPVDKKQRRTSNVGE</sequence>
<keyword evidence="4 7" id="KW-0808">Transferase</keyword>
<keyword evidence="3" id="KW-0997">Cell inner membrane</keyword>
<evidence type="ECO:0000256" key="2">
    <source>
        <dbReference type="ARBA" id="ARBA00022475"/>
    </source>
</evidence>
<keyword evidence="2" id="KW-1003">Cell membrane</keyword>
<keyword evidence="8" id="KW-1185">Reference proteome</keyword>
<dbReference type="STRING" id="1121357.SAMN05661109_00289"/>
<evidence type="ECO:0000256" key="3">
    <source>
        <dbReference type="ARBA" id="ARBA00022519"/>
    </source>
</evidence>
<dbReference type="GO" id="GO:0009247">
    <property type="term" value="P:glycolipid biosynthetic process"/>
    <property type="evidence" value="ECO:0007669"/>
    <property type="project" value="UniProtKB-ARBA"/>
</dbReference>
<evidence type="ECO:0000256" key="6">
    <source>
        <dbReference type="ARBA" id="ARBA00023315"/>
    </source>
</evidence>